<evidence type="ECO:0000313" key="5">
    <source>
        <dbReference type="Proteomes" id="UP000188946"/>
    </source>
</evidence>
<evidence type="ECO:0000313" key="3">
    <source>
        <dbReference type="EMBL" id="ONK27216.1"/>
    </source>
</evidence>
<proteinExistence type="predicted"/>
<evidence type="ECO:0000313" key="4">
    <source>
        <dbReference type="Proteomes" id="UP000188600"/>
    </source>
</evidence>
<comment type="caution">
    <text evidence="2">The sequence shown here is derived from an EMBL/GenBank/DDBJ whole genome shotgun (WGS) entry which is preliminary data.</text>
</comment>
<protein>
    <recommendedName>
        <fullName evidence="6">Competence protein</fullName>
    </recommendedName>
</protein>
<accession>A0AB36JMD3</accession>
<gene>
    <name evidence="3" type="ORF">BVE84_08400</name>
    <name evidence="2" type="ORF">BVE86_09990</name>
</gene>
<dbReference type="Proteomes" id="UP000188946">
    <property type="component" value="Unassembled WGS sequence"/>
</dbReference>
<dbReference type="RefSeq" id="WP_076996592.1">
    <property type="nucleotide sequence ID" value="NZ_MSPR01000017.1"/>
</dbReference>
<dbReference type="EMBL" id="MSPT01000026">
    <property type="protein sequence ID" value="ONK25507.1"/>
    <property type="molecule type" value="Genomic_DNA"/>
</dbReference>
<name>A0AB36JMD3_9STRE</name>
<keyword evidence="5" id="KW-1185">Reference proteome</keyword>
<dbReference type="Proteomes" id="UP000188600">
    <property type="component" value="Unassembled WGS sequence"/>
</dbReference>
<dbReference type="EMBL" id="MSPR01000017">
    <property type="protein sequence ID" value="ONK27216.1"/>
    <property type="molecule type" value="Genomic_DNA"/>
</dbReference>
<reference evidence="4 5" key="1">
    <citation type="submission" date="2016-12" db="EMBL/GenBank/DDBJ databases">
        <authorList>
            <person name="Gulvik C.A."/>
        </authorList>
    </citation>
    <scope>NUCLEOTIDE SEQUENCE [LARGE SCALE GENOMIC DNA]</scope>
    <source>
        <strain evidence="3 5">12-5202</strain>
        <strain evidence="2 4">12-5291</strain>
    </source>
</reference>
<feature type="transmembrane region" description="Helical" evidence="1">
    <location>
        <begin position="79"/>
        <end position="97"/>
    </location>
</feature>
<keyword evidence="1" id="KW-0472">Membrane</keyword>
<sequence length="131" mass="15039">MIFTVPSKHLNSQVRQELKKGLLNEAEVREIAENLLQEQGKDLQTEDLRTKRLKIGIPILFGLFLLMQLVSAIKTGNASVTSLLLLVVLFVGILYAFRWLQTAYLREFIAVTRTHYPEIAAEYADKFFKKN</sequence>
<evidence type="ECO:0000256" key="1">
    <source>
        <dbReference type="SAM" id="Phobius"/>
    </source>
</evidence>
<keyword evidence="1" id="KW-0812">Transmembrane</keyword>
<dbReference type="AlphaFoldDB" id="A0AB36JMD3"/>
<feature type="transmembrane region" description="Helical" evidence="1">
    <location>
        <begin position="55"/>
        <end position="73"/>
    </location>
</feature>
<evidence type="ECO:0000313" key="2">
    <source>
        <dbReference type="EMBL" id="ONK25507.1"/>
    </source>
</evidence>
<keyword evidence="1" id="KW-1133">Transmembrane helix</keyword>
<organism evidence="2 4">
    <name type="scientific">Streptococcus azizii</name>
    <dbReference type="NCBI Taxonomy" id="1579424"/>
    <lineage>
        <taxon>Bacteria</taxon>
        <taxon>Bacillati</taxon>
        <taxon>Bacillota</taxon>
        <taxon>Bacilli</taxon>
        <taxon>Lactobacillales</taxon>
        <taxon>Streptococcaceae</taxon>
        <taxon>Streptococcus</taxon>
    </lineage>
</organism>
<evidence type="ECO:0008006" key="6">
    <source>
        <dbReference type="Google" id="ProtNLM"/>
    </source>
</evidence>